<evidence type="ECO:0000313" key="1">
    <source>
        <dbReference type="EMBL" id="BBA33820.1"/>
    </source>
</evidence>
<dbReference type="InterPro" id="IPR006530">
    <property type="entry name" value="YD"/>
</dbReference>
<protein>
    <submittedName>
        <fullName evidence="1">RhsD protein</fullName>
    </submittedName>
</protein>
<dbReference type="NCBIfam" id="TIGR01643">
    <property type="entry name" value="YD_repeat_2x"/>
    <property type="match status" value="1"/>
</dbReference>
<dbReference type="Pfam" id="PF05593">
    <property type="entry name" value="RHS_repeat"/>
    <property type="match status" value="1"/>
</dbReference>
<organism evidence="1 2">
    <name type="scientific">Methylocaldum marinum</name>
    <dbReference type="NCBI Taxonomy" id="1432792"/>
    <lineage>
        <taxon>Bacteria</taxon>
        <taxon>Pseudomonadati</taxon>
        <taxon>Pseudomonadota</taxon>
        <taxon>Gammaproteobacteria</taxon>
        <taxon>Methylococcales</taxon>
        <taxon>Methylococcaceae</taxon>
        <taxon>Methylocaldum</taxon>
    </lineage>
</organism>
<dbReference type="EMBL" id="AP017928">
    <property type="protein sequence ID" value="BBA33820.1"/>
    <property type="molecule type" value="Genomic_DNA"/>
</dbReference>
<proteinExistence type="predicted"/>
<dbReference type="Proteomes" id="UP000266313">
    <property type="component" value="Chromosome"/>
</dbReference>
<dbReference type="Gene3D" id="2.180.10.10">
    <property type="entry name" value="RHS repeat-associated core"/>
    <property type="match status" value="1"/>
</dbReference>
<accession>A0A250KQ73</accession>
<dbReference type="KEGG" id="mmai:sS8_1866"/>
<evidence type="ECO:0000313" key="2">
    <source>
        <dbReference type="Proteomes" id="UP000266313"/>
    </source>
</evidence>
<keyword evidence="2" id="KW-1185">Reference proteome</keyword>
<gene>
    <name evidence="1" type="ORF">sS8_1866</name>
</gene>
<sequence length="71" mass="7876">MGYGTRRNPRHKLCRHSPGGLLDSLEDSEGHRRDYLYDAVGRLSAVQAPSGERVNFVFDGGGRLLETTMAK</sequence>
<dbReference type="RefSeq" id="WP_170161010.1">
    <property type="nucleotide sequence ID" value="NZ_AP017928.1"/>
</dbReference>
<reference evidence="1 2" key="1">
    <citation type="submission" date="2016-12" db="EMBL/GenBank/DDBJ databases">
        <title>Genome sequencing of Methylocaldum marinum.</title>
        <authorList>
            <person name="Takeuchi M."/>
            <person name="Kamagata Y."/>
            <person name="Hiraoka S."/>
            <person name="Oshima K."/>
            <person name="Hattori M."/>
            <person name="Iwasaki W."/>
        </authorList>
    </citation>
    <scope>NUCLEOTIDE SEQUENCE [LARGE SCALE GENOMIC DNA]</scope>
    <source>
        <strain evidence="1 2">S8</strain>
    </source>
</reference>
<dbReference type="InterPro" id="IPR031325">
    <property type="entry name" value="RHS_repeat"/>
</dbReference>
<name>A0A250KQ73_9GAMM</name>
<dbReference type="AlphaFoldDB" id="A0A250KQ73"/>